<evidence type="ECO:0000313" key="2">
    <source>
        <dbReference type="EMBL" id="TCP33394.1"/>
    </source>
</evidence>
<evidence type="ECO:0000313" key="3">
    <source>
        <dbReference type="Proteomes" id="UP000295399"/>
    </source>
</evidence>
<proteinExistence type="predicted"/>
<keyword evidence="3" id="KW-1185">Reference proteome</keyword>
<sequence length="72" mass="8156">MIDTWRRPTRWGNPYVSRTDADRVHAVAWYAAHIAPHLPVHELRGRDLACWCPLDQPCHADVLLALANGSTN</sequence>
<accession>A0A4R2PFR0</accession>
<dbReference type="RefSeq" id="WP_132708684.1">
    <property type="nucleotide sequence ID" value="NZ_JACIGF010000007.1"/>
</dbReference>
<dbReference type="AlphaFoldDB" id="A0A4R2PFR0"/>
<organism evidence="2 3">
    <name type="scientific">Rhodothalassium salexigens DSM 2132</name>
    <dbReference type="NCBI Taxonomy" id="1188247"/>
    <lineage>
        <taxon>Bacteria</taxon>
        <taxon>Pseudomonadati</taxon>
        <taxon>Pseudomonadota</taxon>
        <taxon>Alphaproteobacteria</taxon>
        <taxon>Rhodothalassiales</taxon>
        <taxon>Rhodothalassiaceae</taxon>
        <taxon>Rhodothalassium</taxon>
    </lineage>
</organism>
<comment type="caution">
    <text evidence="2">The sequence shown here is derived from an EMBL/GenBank/DDBJ whole genome shotgun (WGS) entry which is preliminary data.</text>
</comment>
<dbReference type="InterPro" id="IPR025475">
    <property type="entry name" value="DUF4326"/>
</dbReference>
<name>A0A4R2PFR0_RHOSA</name>
<dbReference type="EMBL" id="SLXO01000007">
    <property type="protein sequence ID" value="TCP33394.1"/>
    <property type="molecule type" value="Genomic_DNA"/>
</dbReference>
<dbReference type="InParanoid" id="A0A4R2PFR0"/>
<dbReference type="Proteomes" id="UP000295399">
    <property type="component" value="Unassembled WGS sequence"/>
</dbReference>
<protein>
    <submittedName>
        <fullName evidence="2">Uncharacterized protein DUF4326</fullName>
    </submittedName>
</protein>
<evidence type="ECO:0000259" key="1">
    <source>
        <dbReference type="Pfam" id="PF14216"/>
    </source>
</evidence>
<reference evidence="2 3" key="1">
    <citation type="submission" date="2019-03" db="EMBL/GenBank/DDBJ databases">
        <title>Genomic Encyclopedia of Type Strains, Phase IV (KMG-IV): sequencing the most valuable type-strain genomes for metagenomic binning, comparative biology and taxonomic classification.</title>
        <authorList>
            <person name="Goeker M."/>
        </authorList>
    </citation>
    <scope>NUCLEOTIDE SEQUENCE [LARGE SCALE GENOMIC DNA]</scope>
    <source>
        <strain evidence="2 3">DSM 2132</strain>
    </source>
</reference>
<feature type="domain" description="DUF4326" evidence="1">
    <location>
        <begin position="7"/>
        <end position="64"/>
    </location>
</feature>
<dbReference type="OrthoDB" id="3483205at2"/>
<gene>
    <name evidence="2" type="ORF">EV659_1073</name>
</gene>
<dbReference type="Pfam" id="PF14216">
    <property type="entry name" value="DUF4326"/>
    <property type="match status" value="1"/>
</dbReference>